<proteinExistence type="predicted"/>
<sequence>ERTVKYIFEDLLGKKFLSRRPNFLDGMQLDMYNEELQLAFKFHENTRSEEAGYMQEA</sequence>
<keyword evidence="2" id="KW-1185">Reference proteome</keyword>
<protein>
    <submittedName>
        <fullName evidence="1">2350_t:CDS:1</fullName>
    </submittedName>
</protein>
<reference evidence="1" key="1">
    <citation type="submission" date="2022-08" db="EMBL/GenBank/DDBJ databases">
        <authorList>
            <person name="Kallberg Y."/>
            <person name="Tangrot J."/>
            <person name="Rosling A."/>
        </authorList>
    </citation>
    <scope>NUCLEOTIDE SEQUENCE</scope>
    <source>
        <strain evidence="1">Wild A</strain>
    </source>
</reference>
<evidence type="ECO:0000313" key="1">
    <source>
        <dbReference type="EMBL" id="CAI2200453.1"/>
    </source>
</evidence>
<dbReference type="EMBL" id="CAMKVN010024416">
    <property type="protein sequence ID" value="CAI2200453.1"/>
    <property type="molecule type" value="Genomic_DNA"/>
</dbReference>
<feature type="non-terminal residue" evidence="1">
    <location>
        <position position="1"/>
    </location>
</feature>
<dbReference type="AlphaFoldDB" id="A0A9W4TCF7"/>
<name>A0A9W4TCF7_9GLOM</name>
<comment type="caution">
    <text evidence="1">The sequence shown here is derived from an EMBL/GenBank/DDBJ whole genome shotgun (WGS) entry which is preliminary data.</text>
</comment>
<accession>A0A9W4TCF7</accession>
<dbReference type="Proteomes" id="UP001153678">
    <property type="component" value="Unassembled WGS sequence"/>
</dbReference>
<feature type="non-terminal residue" evidence="1">
    <location>
        <position position="57"/>
    </location>
</feature>
<organism evidence="1 2">
    <name type="scientific">Funneliformis geosporum</name>
    <dbReference type="NCBI Taxonomy" id="1117311"/>
    <lineage>
        <taxon>Eukaryota</taxon>
        <taxon>Fungi</taxon>
        <taxon>Fungi incertae sedis</taxon>
        <taxon>Mucoromycota</taxon>
        <taxon>Glomeromycotina</taxon>
        <taxon>Glomeromycetes</taxon>
        <taxon>Glomerales</taxon>
        <taxon>Glomeraceae</taxon>
        <taxon>Funneliformis</taxon>
    </lineage>
</organism>
<gene>
    <name evidence="1" type="ORF">FWILDA_LOCUS19576</name>
</gene>
<evidence type="ECO:0000313" key="2">
    <source>
        <dbReference type="Proteomes" id="UP001153678"/>
    </source>
</evidence>
<dbReference type="OrthoDB" id="2310771at2759"/>